<evidence type="ECO:0000313" key="5">
    <source>
        <dbReference type="Proteomes" id="UP000612282"/>
    </source>
</evidence>
<proteinExistence type="predicted"/>
<gene>
    <name evidence="4" type="ORF">Aco03nite_084300</name>
</gene>
<dbReference type="InterPro" id="IPR050463">
    <property type="entry name" value="Gfo/Idh/MocA_oxidrdct_glycsds"/>
</dbReference>
<sequence>MKRRLGSAIVGAGMIGTIHARAVRAAGGDVVAVATNDSTTAGTTAERLAADRGTADWHDLLDDPAVDVIHVCTPNHLHAEIAAAALTAGKHVICEKPLAMDPTSSLLLKNQADAAGLVAAVPFVYRFYGTVRDAKARITSGETGAIRLIHGTYLQDWLSRPEDTNWRVDPATSGASRAFGDIGVHWCDLIEFVTGQRITRLSARLFTIDRPGGPVLTEDGGTLMFETDAGVIGSAVISQVSPGRKNRLWFSVEGETSSVQFDQENPDALWIGARAGNQVIPRGAEASHPDAAPYNPIPVGHPMGYQDCFTAFTGDVYRAIRGESVDGLPTFTDGLRAATITNAVLDAAKTSNWVEVP</sequence>
<dbReference type="Pfam" id="PF01408">
    <property type="entry name" value="GFO_IDH_MocA"/>
    <property type="match status" value="1"/>
</dbReference>
<dbReference type="PANTHER" id="PTHR43818">
    <property type="entry name" value="BCDNA.GH03377"/>
    <property type="match status" value="1"/>
</dbReference>
<evidence type="ECO:0000313" key="4">
    <source>
        <dbReference type="EMBL" id="GID60026.1"/>
    </source>
</evidence>
<dbReference type="Pfam" id="PF22725">
    <property type="entry name" value="GFO_IDH_MocA_C3"/>
    <property type="match status" value="1"/>
</dbReference>
<keyword evidence="5" id="KW-1185">Reference proteome</keyword>
<evidence type="ECO:0000256" key="1">
    <source>
        <dbReference type="ARBA" id="ARBA00023002"/>
    </source>
</evidence>
<dbReference type="PANTHER" id="PTHR43818:SF11">
    <property type="entry name" value="BCDNA.GH03377"/>
    <property type="match status" value="1"/>
</dbReference>
<keyword evidence="1" id="KW-0560">Oxidoreductase</keyword>
<protein>
    <submittedName>
        <fullName evidence="4">Dehydrogenase</fullName>
    </submittedName>
</protein>
<evidence type="ECO:0000259" key="3">
    <source>
        <dbReference type="Pfam" id="PF22725"/>
    </source>
</evidence>
<dbReference type="SUPFAM" id="SSF55347">
    <property type="entry name" value="Glyceraldehyde-3-phosphate dehydrogenase-like, C-terminal domain"/>
    <property type="match status" value="1"/>
</dbReference>
<dbReference type="Gene3D" id="3.40.50.720">
    <property type="entry name" value="NAD(P)-binding Rossmann-like Domain"/>
    <property type="match status" value="1"/>
</dbReference>
<dbReference type="Gene3D" id="3.30.360.10">
    <property type="entry name" value="Dihydrodipicolinate Reductase, domain 2"/>
    <property type="match status" value="1"/>
</dbReference>
<feature type="domain" description="GFO/IDH/MocA-like oxidoreductase" evidence="3">
    <location>
        <begin position="131"/>
        <end position="258"/>
    </location>
</feature>
<accession>A0ABQ3XNE6</accession>
<reference evidence="4 5" key="1">
    <citation type="submission" date="2021-01" db="EMBL/GenBank/DDBJ databases">
        <title>Whole genome shotgun sequence of Actinoplanes couchii NBRC 106145.</title>
        <authorList>
            <person name="Komaki H."/>
            <person name="Tamura T."/>
        </authorList>
    </citation>
    <scope>NUCLEOTIDE SEQUENCE [LARGE SCALE GENOMIC DNA]</scope>
    <source>
        <strain evidence="4 5">NBRC 106145</strain>
    </source>
</reference>
<dbReference type="EMBL" id="BOMG01000103">
    <property type="protein sequence ID" value="GID60026.1"/>
    <property type="molecule type" value="Genomic_DNA"/>
</dbReference>
<dbReference type="InterPro" id="IPR000683">
    <property type="entry name" value="Gfo/Idh/MocA-like_OxRdtase_N"/>
</dbReference>
<evidence type="ECO:0000259" key="2">
    <source>
        <dbReference type="Pfam" id="PF01408"/>
    </source>
</evidence>
<dbReference type="Proteomes" id="UP000612282">
    <property type="component" value="Unassembled WGS sequence"/>
</dbReference>
<comment type="caution">
    <text evidence="4">The sequence shown here is derived from an EMBL/GenBank/DDBJ whole genome shotgun (WGS) entry which is preliminary data.</text>
</comment>
<dbReference type="InterPro" id="IPR036291">
    <property type="entry name" value="NAD(P)-bd_dom_sf"/>
</dbReference>
<dbReference type="SUPFAM" id="SSF51735">
    <property type="entry name" value="NAD(P)-binding Rossmann-fold domains"/>
    <property type="match status" value="1"/>
</dbReference>
<organism evidence="4 5">
    <name type="scientific">Actinoplanes couchii</name>
    <dbReference type="NCBI Taxonomy" id="403638"/>
    <lineage>
        <taxon>Bacteria</taxon>
        <taxon>Bacillati</taxon>
        <taxon>Actinomycetota</taxon>
        <taxon>Actinomycetes</taxon>
        <taxon>Micromonosporales</taxon>
        <taxon>Micromonosporaceae</taxon>
        <taxon>Actinoplanes</taxon>
    </lineage>
</organism>
<name>A0ABQ3XNE6_9ACTN</name>
<dbReference type="RefSeq" id="WP_203806640.1">
    <property type="nucleotide sequence ID" value="NZ_BAAAQE010000046.1"/>
</dbReference>
<dbReference type="InterPro" id="IPR055170">
    <property type="entry name" value="GFO_IDH_MocA-like_dom"/>
</dbReference>
<feature type="domain" description="Gfo/Idh/MocA-like oxidoreductase N-terminal" evidence="2">
    <location>
        <begin position="8"/>
        <end position="121"/>
    </location>
</feature>